<dbReference type="Proteomes" id="UP000664303">
    <property type="component" value="Unassembled WGS sequence"/>
</dbReference>
<dbReference type="Gene3D" id="3.40.50.300">
    <property type="entry name" value="P-loop containing nucleotide triphosphate hydrolases"/>
    <property type="match status" value="1"/>
</dbReference>
<dbReference type="PANTHER" id="PTHR12788">
    <property type="entry name" value="PROTEIN-TYROSINE SULFOTRANSFERASE 2"/>
    <property type="match status" value="1"/>
</dbReference>
<gene>
    <name evidence="2" type="ORF">JYP50_14305</name>
</gene>
<dbReference type="SUPFAM" id="SSF52540">
    <property type="entry name" value="P-loop containing nucleoside triphosphate hydrolases"/>
    <property type="match status" value="1"/>
</dbReference>
<accession>A0A939DGH0</accession>
<dbReference type="RefSeq" id="WP_206561227.1">
    <property type="nucleotide sequence ID" value="NZ_JAFKCZ010000010.1"/>
</dbReference>
<name>A0A939DGH0_9GAMM</name>
<keyword evidence="3" id="KW-1185">Reference proteome</keyword>
<reference evidence="2" key="1">
    <citation type="submission" date="2021-02" db="EMBL/GenBank/DDBJ databases">
        <title>PHA producing bacteria isolated from coastal sediment in Guangdong, Shenzhen.</title>
        <authorList>
            <person name="Zheng W."/>
            <person name="Yu S."/>
            <person name="Huang Y."/>
        </authorList>
    </citation>
    <scope>NUCLEOTIDE SEQUENCE</scope>
    <source>
        <strain evidence="2">TN14-10</strain>
    </source>
</reference>
<sequence length="292" mass="33190">MNKSDMQYLPLVIIGAPRSGTNMLRDILCRMDGVATWPCDEINYIWRHGNLRHPSDEFPADLATSFVRGYIRSKFDWVARTRSAGVVVEKTCANSLRVPFVDRVLPEAKYIYIYRDGIDATGSARLRWTAEMDVPYLLQKLRFVPPTDIPYYGVRYLGSRIHRVFSKENRLAFWGPATKDMDELVSQFSLNEICALQWQRCNELAERAFEGIREDRVVRLRYEDIVTDPARQLTRILNFLGMVAEPEVVAKAVSDVSASSLGKGRSAFSSDEVAHLENLVGGTLSKLGYLNN</sequence>
<dbReference type="InterPro" id="IPR027417">
    <property type="entry name" value="P-loop_NTPase"/>
</dbReference>
<dbReference type="Pfam" id="PF13469">
    <property type="entry name" value="Sulfotransfer_3"/>
    <property type="match status" value="2"/>
</dbReference>
<evidence type="ECO:0000256" key="1">
    <source>
        <dbReference type="ARBA" id="ARBA00022679"/>
    </source>
</evidence>
<protein>
    <submittedName>
        <fullName evidence="2">Sulfotransferase</fullName>
    </submittedName>
</protein>
<evidence type="ECO:0000313" key="2">
    <source>
        <dbReference type="EMBL" id="MBN7797779.1"/>
    </source>
</evidence>
<keyword evidence="1" id="KW-0808">Transferase</keyword>
<dbReference type="InterPro" id="IPR026634">
    <property type="entry name" value="TPST-like"/>
</dbReference>
<dbReference type="EMBL" id="JAFKCZ010000010">
    <property type="protein sequence ID" value="MBN7797779.1"/>
    <property type="molecule type" value="Genomic_DNA"/>
</dbReference>
<dbReference type="GO" id="GO:0008476">
    <property type="term" value="F:protein-tyrosine sulfotransferase activity"/>
    <property type="evidence" value="ECO:0007669"/>
    <property type="project" value="InterPro"/>
</dbReference>
<dbReference type="AlphaFoldDB" id="A0A939DGH0"/>
<proteinExistence type="predicted"/>
<evidence type="ECO:0000313" key="3">
    <source>
        <dbReference type="Proteomes" id="UP000664303"/>
    </source>
</evidence>
<comment type="caution">
    <text evidence="2">The sequence shown here is derived from an EMBL/GenBank/DDBJ whole genome shotgun (WGS) entry which is preliminary data.</text>
</comment>
<organism evidence="2 3">
    <name type="scientific">Parahaliea mediterranea</name>
    <dbReference type="NCBI Taxonomy" id="651086"/>
    <lineage>
        <taxon>Bacteria</taxon>
        <taxon>Pseudomonadati</taxon>
        <taxon>Pseudomonadota</taxon>
        <taxon>Gammaproteobacteria</taxon>
        <taxon>Cellvibrionales</taxon>
        <taxon>Halieaceae</taxon>
        <taxon>Parahaliea</taxon>
    </lineage>
</organism>
<dbReference type="PANTHER" id="PTHR12788:SF10">
    <property type="entry name" value="PROTEIN-TYROSINE SULFOTRANSFERASE"/>
    <property type="match status" value="1"/>
</dbReference>